<dbReference type="Gene3D" id="2.40.50.90">
    <property type="match status" value="1"/>
</dbReference>
<keyword evidence="1" id="KW-0863">Zinc-finger</keyword>
<evidence type="ECO:0000259" key="2">
    <source>
        <dbReference type="PROSITE" id="PS50103"/>
    </source>
</evidence>
<keyword evidence="1" id="KW-0862">Zinc</keyword>
<dbReference type="SUPFAM" id="SSF63748">
    <property type="entry name" value="Tudor/PWWP/MBT"/>
    <property type="match status" value="1"/>
</dbReference>
<evidence type="ECO:0000256" key="1">
    <source>
        <dbReference type="PROSITE-ProRule" id="PRU00723"/>
    </source>
</evidence>
<accession>A0A1D2MGG5</accession>
<keyword evidence="1" id="KW-0479">Metal-binding</keyword>
<dbReference type="Pfam" id="PF00567">
    <property type="entry name" value="TUDOR"/>
    <property type="match status" value="1"/>
</dbReference>
<evidence type="ECO:0000313" key="4">
    <source>
        <dbReference type="Proteomes" id="UP000094527"/>
    </source>
</evidence>
<dbReference type="AlphaFoldDB" id="A0A1D2MGG5"/>
<dbReference type="PANTHER" id="PTHR22948">
    <property type="entry name" value="TUDOR DOMAIN CONTAINING PROTEIN"/>
    <property type="match status" value="1"/>
</dbReference>
<feature type="domain" description="C3H1-type" evidence="2">
    <location>
        <begin position="39"/>
        <end position="68"/>
    </location>
</feature>
<proteinExistence type="predicted"/>
<dbReference type="PROSITE" id="PS50103">
    <property type="entry name" value="ZF_C3H1"/>
    <property type="match status" value="1"/>
</dbReference>
<keyword evidence="4" id="KW-1185">Reference proteome</keyword>
<dbReference type="PANTHER" id="PTHR22948:SF72">
    <property type="entry name" value="TUDOR DOMAIN-CONTAINING PROTEIN"/>
    <property type="match status" value="1"/>
</dbReference>
<dbReference type="InterPro" id="IPR050621">
    <property type="entry name" value="Tudor_domain_containing"/>
</dbReference>
<dbReference type="EMBL" id="LJIJ01001339">
    <property type="protein sequence ID" value="ODM92063.1"/>
    <property type="molecule type" value="Genomic_DNA"/>
</dbReference>
<sequence length="419" mass="47781">MGADEKDEVRFEPLEDHYARDVGYLDDNDPGNYLFKEGRAKDVPCRFHTGFSGTCWKGSNCPYSHEKYTGGYFARDYPELALAASAQREATCITRLAPKPDLDPETVFMCRVTHIVNPSDFYVVPIDGCSCFCTKVEEKIKAFQLVDEKEPIFSMPSQTNEQLEAYTYGFNCLEIPKWVSAQVQPDIAPAPIIHQPGQLHTFLQSGQRYRKYQSDVYFPKSELVAVKVRAEWMRAVVLFFIERDIKKFGMSQVHVQLLDTGEKLTLSCKDVCRLPEKFCNTPAAAFRCCIFGFSPVICWNKAAVESFKELIENRELKLIVKEAAYRNSASLVKNTPNVARLLVVIDGKLTDVSQALIEKGFGLKWNPFPFRPFVKQIVNPLDYFIQHPPPKPGGLPDRTVEIENDRLQFFDVYSYKKLG</sequence>
<evidence type="ECO:0000313" key="3">
    <source>
        <dbReference type="EMBL" id="ODM92063.1"/>
    </source>
</evidence>
<dbReference type="InterPro" id="IPR002999">
    <property type="entry name" value="Tudor"/>
</dbReference>
<protein>
    <submittedName>
        <fullName evidence="3">Tudor domain-containing protein 6</fullName>
    </submittedName>
</protein>
<comment type="caution">
    <text evidence="3">The sequence shown here is derived from an EMBL/GenBank/DDBJ whole genome shotgun (WGS) entry which is preliminary data.</text>
</comment>
<dbReference type="GO" id="GO:0005737">
    <property type="term" value="C:cytoplasm"/>
    <property type="evidence" value="ECO:0007669"/>
    <property type="project" value="UniProtKB-ARBA"/>
</dbReference>
<name>A0A1D2MGG5_ORCCI</name>
<organism evidence="3 4">
    <name type="scientific">Orchesella cincta</name>
    <name type="common">Springtail</name>
    <name type="synonym">Podura cincta</name>
    <dbReference type="NCBI Taxonomy" id="48709"/>
    <lineage>
        <taxon>Eukaryota</taxon>
        <taxon>Metazoa</taxon>
        <taxon>Ecdysozoa</taxon>
        <taxon>Arthropoda</taxon>
        <taxon>Hexapoda</taxon>
        <taxon>Collembola</taxon>
        <taxon>Entomobryomorpha</taxon>
        <taxon>Entomobryoidea</taxon>
        <taxon>Orchesellidae</taxon>
        <taxon>Orchesellinae</taxon>
        <taxon>Orchesella</taxon>
    </lineage>
</organism>
<dbReference type="InterPro" id="IPR035437">
    <property type="entry name" value="SNase_OB-fold_sf"/>
</dbReference>
<dbReference type="Proteomes" id="UP000094527">
    <property type="component" value="Unassembled WGS sequence"/>
</dbReference>
<reference evidence="3 4" key="1">
    <citation type="journal article" date="2016" name="Genome Biol. Evol.">
        <title>Gene Family Evolution Reflects Adaptation to Soil Environmental Stressors in the Genome of the Collembolan Orchesella cincta.</title>
        <authorList>
            <person name="Faddeeva-Vakhrusheva A."/>
            <person name="Derks M.F."/>
            <person name="Anvar S.Y."/>
            <person name="Agamennone V."/>
            <person name="Suring W."/>
            <person name="Smit S."/>
            <person name="van Straalen N.M."/>
            <person name="Roelofs D."/>
        </authorList>
    </citation>
    <scope>NUCLEOTIDE SEQUENCE [LARGE SCALE GENOMIC DNA]</scope>
    <source>
        <tissue evidence="3">Mixed pool</tissue>
    </source>
</reference>
<feature type="zinc finger region" description="C3H1-type" evidence="1">
    <location>
        <begin position="39"/>
        <end position="68"/>
    </location>
</feature>
<dbReference type="InterPro" id="IPR000571">
    <property type="entry name" value="Znf_CCCH"/>
</dbReference>
<dbReference type="OrthoDB" id="9995375at2759"/>
<gene>
    <name evidence="3" type="ORF">Ocin01_14622</name>
</gene>
<dbReference type="GO" id="GO:0008270">
    <property type="term" value="F:zinc ion binding"/>
    <property type="evidence" value="ECO:0007669"/>
    <property type="project" value="UniProtKB-KW"/>
</dbReference>